<dbReference type="PROSITE" id="PS51071">
    <property type="entry name" value="HTH_RPIR"/>
    <property type="match status" value="1"/>
</dbReference>
<dbReference type="InterPro" id="IPR000281">
    <property type="entry name" value="HTH_RpiR"/>
</dbReference>
<dbReference type="OrthoDB" id="3684496at2"/>
<dbReference type="InterPro" id="IPR036388">
    <property type="entry name" value="WH-like_DNA-bd_sf"/>
</dbReference>
<organism evidence="6 7">
    <name type="scientific">Pelagirhabdus alkalitolerans</name>
    <dbReference type="NCBI Taxonomy" id="1612202"/>
    <lineage>
        <taxon>Bacteria</taxon>
        <taxon>Bacillati</taxon>
        <taxon>Bacillota</taxon>
        <taxon>Bacilli</taxon>
        <taxon>Bacillales</taxon>
        <taxon>Bacillaceae</taxon>
        <taxon>Pelagirhabdus</taxon>
    </lineage>
</organism>
<dbReference type="STRING" id="1612202.SAMN05421734_10676"/>
<dbReference type="SUPFAM" id="SSF46689">
    <property type="entry name" value="Homeodomain-like"/>
    <property type="match status" value="1"/>
</dbReference>
<reference evidence="7" key="1">
    <citation type="submission" date="2016-09" db="EMBL/GenBank/DDBJ databases">
        <authorList>
            <person name="Varghese N."/>
            <person name="Submissions S."/>
        </authorList>
    </citation>
    <scope>NUCLEOTIDE SEQUENCE [LARGE SCALE GENOMIC DNA]</scope>
    <source>
        <strain evidence="7">S5</strain>
    </source>
</reference>
<evidence type="ECO:0000313" key="6">
    <source>
        <dbReference type="EMBL" id="SDC29757.1"/>
    </source>
</evidence>
<dbReference type="AlphaFoldDB" id="A0A1G6KFR5"/>
<dbReference type="InterPro" id="IPR009057">
    <property type="entry name" value="Homeodomain-like_sf"/>
</dbReference>
<keyword evidence="1" id="KW-0805">Transcription regulation</keyword>
<keyword evidence="2" id="KW-0238">DNA-binding</keyword>
<dbReference type="Gene3D" id="3.40.50.10490">
    <property type="entry name" value="Glucose-6-phosphate isomerase like protein, domain 1"/>
    <property type="match status" value="1"/>
</dbReference>
<dbReference type="PANTHER" id="PTHR30514">
    <property type="entry name" value="GLUCOKINASE"/>
    <property type="match status" value="1"/>
</dbReference>
<evidence type="ECO:0000256" key="1">
    <source>
        <dbReference type="ARBA" id="ARBA00023015"/>
    </source>
</evidence>
<dbReference type="InterPro" id="IPR046348">
    <property type="entry name" value="SIS_dom_sf"/>
</dbReference>
<sequence length="248" mass="28280">MYFYDRLKQNQHTLNETESFILDDLLQKKNSIKDMTIRQVAQNHFTAPNTITRLCKKLGFKGFTDFREALYQTEQTENDYIEITSLDEQIVKTKQLVNMDTVNDVLDAIHHANRILFFAVGLSRLPADELDARLQLVGKHSQTFLDPHVMKYNAELLTENDLAIAISLSGETDNILKATTIAQVAGAKTLSITGFSTNSLAKQTDFQLYGFSSDVRVNGIDATDRFSVHYLINLLFTEYLKRYHSKSN</sequence>
<dbReference type="InterPro" id="IPR001347">
    <property type="entry name" value="SIS_dom"/>
</dbReference>
<dbReference type="SUPFAM" id="SSF53697">
    <property type="entry name" value="SIS domain"/>
    <property type="match status" value="1"/>
</dbReference>
<keyword evidence="7" id="KW-1185">Reference proteome</keyword>
<evidence type="ECO:0000256" key="3">
    <source>
        <dbReference type="ARBA" id="ARBA00023163"/>
    </source>
</evidence>
<feature type="domain" description="SIS" evidence="5">
    <location>
        <begin position="105"/>
        <end position="245"/>
    </location>
</feature>
<dbReference type="Gene3D" id="1.10.10.10">
    <property type="entry name" value="Winged helix-like DNA-binding domain superfamily/Winged helix DNA-binding domain"/>
    <property type="match status" value="1"/>
</dbReference>
<dbReference type="Pfam" id="PF01418">
    <property type="entry name" value="HTH_6"/>
    <property type="match status" value="1"/>
</dbReference>
<dbReference type="InterPro" id="IPR035472">
    <property type="entry name" value="RpiR-like_SIS"/>
</dbReference>
<dbReference type="GO" id="GO:0003677">
    <property type="term" value="F:DNA binding"/>
    <property type="evidence" value="ECO:0007669"/>
    <property type="project" value="UniProtKB-KW"/>
</dbReference>
<dbReference type="GO" id="GO:0003700">
    <property type="term" value="F:DNA-binding transcription factor activity"/>
    <property type="evidence" value="ECO:0007669"/>
    <property type="project" value="InterPro"/>
</dbReference>
<proteinExistence type="predicted"/>
<dbReference type="Pfam" id="PF01380">
    <property type="entry name" value="SIS"/>
    <property type="match status" value="1"/>
</dbReference>
<name>A0A1G6KFR5_9BACI</name>
<evidence type="ECO:0000259" key="5">
    <source>
        <dbReference type="PROSITE" id="PS51464"/>
    </source>
</evidence>
<feature type="domain" description="HTH rpiR-type" evidence="4">
    <location>
        <begin position="1"/>
        <end position="77"/>
    </location>
</feature>
<dbReference type="InterPro" id="IPR047640">
    <property type="entry name" value="RpiR-like"/>
</dbReference>
<dbReference type="CDD" id="cd05013">
    <property type="entry name" value="SIS_RpiR"/>
    <property type="match status" value="1"/>
</dbReference>
<dbReference type="EMBL" id="FMYI01000006">
    <property type="protein sequence ID" value="SDC29757.1"/>
    <property type="molecule type" value="Genomic_DNA"/>
</dbReference>
<dbReference type="GO" id="GO:0097367">
    <property type="term" value="F:carbohydrate derivative binding"/>
    <property type="evidence" value="ECO:0007669"/>
    <property type="project" value="InterPro"/>
</dbReference>
<protein>
    <submittedName>
        <fullName evidence="6">Transcriptional regulator, RpiR family</fullName>
    </submittedName>
</protein>
<evidence type="ECO:0000256" key="2">
    <source>
        <dbReference type="ARBA" id="ARBA00023125"/>
    </source>
</evidence>
<dbReference type="GO" id="GO:1901135">
    <property type="term" value="P:carbohydrate derivative metabolic process"/>
    <property type="evidence" value="ECO:0007669"/>
    <property type="project" value="InterPro"/>
</dbReference>
<accession>A0A1G6KFR5</accession>
<dbReference type="Proteomes" id="UP000242949">
    <property type="component" value="Unassembled WGS sequence"/>
</dbReference>
<dbReference type="PANTHER" id="PTHR30514:SF21">
    <property type="entry name" value="RPIR-FAMILY TRANSCRIPTIONAL REGULATOR"/>
    <property type="match status" value="1"/>
</dbReference>
<evidence type="ECO:0000259" key="4">
    <source>
        <dbReference type="PROSITE" id="PS51071"/>
    </source>
</evidence>
<gene>
    <name evidence="6" type="ORF">SAMN05421734_10676</name>
</gene>
<dbReference type="PROSITE" id="PS51464">
    <property type="entry name" value="SIS"/>
    <property type="match status" value="1"/>
</dbReference>
<keyword evidence="3" id="KW-0804">Transcription</keyword>
<evidence type="ECO:0000313" key="7">
    <source>
        <dbReference type="Proteomes" id="UP000242949"/>
    </source>
</evidence>
<dbReference type="RefSeq" id="WP_090795901.1">
    <property type="nucleotide sequence ID" value="NZ_FMYI01000006.1"/>
</dbReference>